<dbReference type="EMBL" id="CP001778">
    <property type="protein sequence ID" value="ADD44922.1"/>
    <property type="molecule type" value="Genomic_DNA"/>
</dbReference>
<dbReference type="HOGENOM" id="CLU_144837_0_0_11"/>
<feature type="signal peptide" evidence="1">
    <location>
        <begin position="1"/>
        <end position="29"/>
    </location>
</feature>
<evidence type="ECO:0000313" key="3">
    <source>
        <dbReference type="Proteomes" id="UP000000844"/>
    </source>
</evidence>
<evidence type="ECO:0008006" key="4">
    <source>
        <dbReference type="Google" id="ProtNLM"/>
    </source>
</evidence>
<dbReference type="AlphaFoldDB" id="D3PUP8"/>
<sequence length="152" mass="16757">MSRSRIAAILAALTVGIAALVGSAAPASADTNIQTTCWGWDTIASDTIKNDVTHVAGGGIEVEQRKCQYPDNPNNHFYQYRVKMLIYGEMRSNTRAVAKIFGSTNESCEVYPWQSDQFCASDPVSNAYQAWGIVQEKRDGEWFTYARGGVHL</sequence>
<accession>D3PUP8</accession>
<evidence type="ECO:0000313" key="2">
    <source>
        <dbReference type="EMBL" id="ADD44922.1"/>
    </source>
</evidence>
<evidence type="ECO:0000256" key="1">
    <source>
        <dbReference type="SAM" id="SignalP"/>
    </source>
</evidence>
<name>D3PUP8_STANL</name>
<gene>
    <name evidence="2" type="ordered locus">Snas_5288</name>
</gene>
<keyword evidence="3" id="KW-1185">Reference proteome</keyword>
<dbReference type="KEGG" id="sna:Snas_5288"/>
<proteinExistence type="predicted"/>
<dbReference type="Proteomes" id="UP000000844">
    <property type="component" value="Chromosome"/>
</dbReference>
<feature type="chain" id="PRO_5003048588" description="Secreted protein" evidence="1">
    <location>
        <begin position="30"/>
        <end position="152"/>
    </location>
</feature>
<keyword evidence="1" id="KW-0732">Signal</keyword>
<dbReference type="STRING" id="446470.Snas_5288"/>
<organism evidence="2 3">
    <name type="scientific">Stackebrandtia nassauensis (strain DSM 44728 / CIP 108903 / NRRL B-16338 / NBRC 102104 / LLR-40K-21)</name>
    <dbReference type="NCBI Taxonomy" id="446470"/>
    <lineage>
        <taxon>Bacteria</taxon>
        <taxon>Bacillati</taxon>
        <taxon>Actinomycetota</taxon>
        <taxon>Actinomycetes</taxon>
        <taxon>Glycomycetales</taxon>
        <taxon>Glycomycetaceae</taxon>
        <taxon>Stackebrandtia</taxon>
    </lineage>
</organism>
<dbReference type="RefSeq" id="WP_013020493.1">
    <property type="nucleotide sequence ID" value="NC_013947.1"/>
</dbReference>
<protein>
    <recommendedName>
        <fullName evidence="4">Secreted protein</fullName>
    </recommendedName>
</protein>
<reference evidence="2 3" key="1">
    <citation type="journal article" date="2009" name="Stand. Genomic Sci.">
        <title>Complete genome sequence of Stackebrandtia nassauensis type strain (LLR-40K-21).</title>
        <authorList>
            <person name="Munk C."/>
            <person name="Lapidus A."/>
            <person name="Copeland A."/>
            <person name="Jando M."/>
            <person name="Mayilraj S."/>
            <person name="Glavina Del Rio T."/>
            <person name="Nolan M."/>
            <person name="Chen F."/>
            <person name="Lucas S."/>
            <person name="Tice H."/>
            <person name="Cheng J.F."/>
            <person name="Han C."/>
            <person name="Detter J.C."/>
            <person name="Bruce D."/>
            <person name="Goodwin L."/>
            <person name="Chain P."/>
            <person name="Pitluck S."/>
            <person name="Goker M."/>
            <person name="Ovchinikova G."/>
            <person name="Pati A."/>
            <person name="Ivanova N."/>
            <person name="Mavromatis K."/>
            <person name="Chen A."/>
            <person name="Palaniappan K."/>
            <person name="Land M."/>
            <person name="Hauser L."/>
            <person name="Chang Y.J."/>
            <person name="Jeffries C.D."/>
            <person name="Bristow J."/>
            <person name="Eisen J.A."/>
            <person name="Markowitz V."/>
            <person name="Hugenholtz P."/>
            <person name="Kyrpides N.C."/>
            <person name="Klenk H.P."/>
        </authorList>
    </citation>
    <scope>NUCLEOTIDE SEQUENCE [LARGE SCALE GENOMIC DNA]</scope>
    <source>
        <strain evidence="3">DSM 44728 / CIP 108903 / NRRL B-16338 / NBRC 102104 / LLR-40K-21</strain>
    </source>
</reference>